<feature type="transmembrane region" description="Helical" evidence="1">
    <location>
        <begin position="392"/>
        <end position="411"/>
    </location>
</feature>
<feature type="transmembrane region" description="Helical" evidence="1">
    <location>
        <begin position="423"/>
        <end position="445"/>
    </location>
</feature>
<gene>
    <name evidence="3" type="ORF">M5G27_20825</name>
</gene>
<dbReference type="RefSeq" id="WP_273877694.1">
    <property type="nucleotide sequence ID" value="NZ_JAMDHA010000023.1"/>
</dbReference>
<dbReference type="AlphaFoldDB" id="A0A9X4C471"/>
<evidence type="ECO:0000313" key="3">
    <source>
        <dbReference type="EMBL" id="MDD1009925.1"/>
    </source>
</evidence>
<feature type="transmembrane region" description="Helical" evidence="1">
    <location>
        <begin position="9"/>
        <end position="29"/>
    </location>
</feature>
<feature type="transmembrane region" description="Helical" evidence="1">
    <location>
        <begin position="305"/>
        <end position="323"/>
    </location>
</feature>
<keyword evidence="1" id="KW-0812">Transmembrane</keyword>
<dbReference type="Proteomes" id="UP001148185">
    <property type="component" value="Unassembled WGS sequence"/>
</dbReference>
<evidence type="ECO:0000313" key="4">
    <source>
        <dbReference type="Proteomes" id="UP001148185"/>
    </source>
</evidence>
<accession>A0A9X4C471</accession>
<keyword evidence="1" id="KW-0472">Membrane</keyword>
<reference evidence="3 4" key="1">
    <citation type="submission" date="2022-05" db="EMBL/GenBank/DDBJ databases">
        <title>Novel Pseudomonas spp. Isolated from a Rainbow Trout Aquaculture Facility.</title>
        <authorList>
            <person name="Testerman T."/>
            <person name="Graf J."/>
        </authorList>
    </citation>
    <scope>NUCLEOTIDE SEQUENCE [LARGE SCALE GENOMIC DNA]</scope>
    <source>
        <strain evidence="3 4">ID1042</strain>
    </source>
</reference>
<feature type="transmembrane region" description="Helical" evidence="1">
    <location>
        <begin position="454"/>
        <end position="474"/>
    </location>
</feature>
<keyword evidence="1" id="KW-1133">Transmembrane helix</keyword>
<dbReference type="InterPro" id="IPR056074">
    <property type="entry name" value="DUF7657"/>
</dbReference>
<feature type="transmembrane region" description="Helical" evidence="1">
    <location>
        <begin position="330"/>
        <end position="349"/>
    </location>
</feature>
<protein>
    <recommendedName>
        <fullName evidence="2">DUF7657 domain-containing protein</fullName>
    </recommendedName>
</protein>
<proteinExistence type="predicted"/>
<feature type="transmembrane region" description="Helical" evidence="1">
    <location>
        <begin position="236"/>
        <end position="255"/>
    </location>
</feature>
<sequence length="694" mass="76855">MLQTDRNKWWLALAALSCIAIFWVALGLYQSHFISALRILGDYSTQSIIGASKEGRGDEWSTYLPILKQAYLEGFPNKSSLVPYYENLEWVISIPKFNASLFFLPNHIAFWVLPGANALALQGAYYNLIFLFSLCWLLKNLGVKPGIAISVSLMILFSQMYQVWWTSNFPALGAGILPFAIFASRLRPLIKFPLFFWAVGHVIFGQIYPPFYVSLAAALLPILLAVRPDLIDKKHIFWGLISAAAAIGCFLLMRWDYVNAVSTTSYPGVSVSTGGGVQPALLLSAILPSIPVGPGGPGVDPVHEFSLIGTILPVIFLSLLPFIKWDKFTRILTIATAVMLIFMSVFMLIGFPRFVSKISLFYLVPGRRMLLGFSLLIVLYCTVMISHQWQQIRISAIVLACFIFSAISYAFGVRHDIETEFYLINWLWITPTLLALLAIPVWLILKDEKSARNVFISLFFAGIVCFQFLTYGSFNPIMNAADILRPVDNQLTRDVRKLVQLSDGKGASVIGNYGHLLRGEGLAVYNAIHLVNVNREIYAELFDITQDESNTLFNQFRGISFDNIGNANTTGATVIFPGSVGAVAFDHNIINSSNTVDSLITNIQTGVIGKSEKGFNLFWNSRLSQPVPVDANLTITLPCATGNSWMTRYPLIAGGEELVDVALRGVSGRIEVETQNLDQAQACLKQLAISLPKN</sequence>
<feature type="transmembrane region" description="Helical" evidence="1">
    <location>
        <begin position="369"/>
        <end position="385"/>
    </location>
</feature>
<dbReference type="EMBL" id="JAMDHA010000023">
    <property type="protein sequence ID" value="MDD1009925.1"/>
    <property type="molecule type" value="Genomic_DNA"/>
</dbReference>
<evidence type="ECO:0000259" key="2">
    <source>
        <dbReference type="Pfam" id="PF24677"/>
    </source>
</evidence>
<organism evidence="3 4">
    <name type="scientific">Pseudomonas shahriarae</name>
    <dbReference type="NCBI Taxonomy" id="2745512"/>
    <lineage>
        <taxon>Bacteria</taxon>
        <taxon>Pseudomonadati</taxon>
        <taxon>Pseudomonadota</taxon>
        <taxon>Gammaproteobacteria</taxon>
        <taxon>Pseudomonadales</taxon>
        <taxon>Pseudomonadaceae</taxon>
        <taxon>Pseudomonas</taxon>
    </lineage>
</organism>
<keyword evidence="4" id="KW-1185">Reference proteome</keyword>
<feature type="domain" description="DUF7657" evidence="2">
    <location>
        <begin position="17"/>
        <end position="386"/>
    </location>
</feature>
<feature type="transmembrane region" description="Helical" evidence="1">
    <location>
        <begin position="195"/>
        <end position="224"/>
    </location>
</feature>
<name>A0A9X4C471_9PSED</name>
<evidence type="ECO:0000256" key="1">
    <source>
        <dbReference type="SAM" id="Phobius"/>
    </source>
</evidence>
<feature type="transmembrane region" description="Helical" evidence="1">
    <location>
        <begin position="163"/>
        <end position="183"/>
    </location>
</feature>
<comment type="caution">
    <text evidence="3">The sequence shown here is derived from an EMBL/GenBank/DDBJ whole genome shotgun (WGS) entry which is preliminary data.</text>
</comment>
<dbReference type="Pfam" id="PF24677">
    <property type="entry name" value="DUF7657"/>
    <property type="match status" value="1"/>
</dbReference>